<evidence type="ECO:0000256" key="1">
    <source>
        <dbReference type="SAM" id="Phobius"/>
    </source>
</evidence>
<accession>A0ABY9JN90</accession>
<dbReference type="RefSeq" id="WP_147962684.1">
    <property type="nucleotide sequence ID" value="NZ_CP120983.1"/>
</dbReference>
<keyword evidence="1" id="KW-0472">Membrane</keyword>
<dbReference type="EMBL" id="CP120983">
    <property type="protein sequence ID" value="WLQ68214.1"/>
    <property type="molecule type" value="Genomic_DNA"/>
</dbReference>
<gene>
    <name evidence="2" type="ORF">P8A20_33695</name>
</gene>
<name>A0ABY9JN90_9ACTN</name>
<feature type="transmembrane region" description="Helical" evidence="1">
    <location>
        <begin position="21"/>
        <end position="39"/>
    </location>
</feature>
<organism evidence="2 3">
    <name type="scientific">Streptomyces glycanivorans</name>
    <dbReference type="NCBI Taxonomy" id="3033808"/>
    <lineage>
        <taxon>Bacteria</taxon>
        <taxon>Bacillati</taxon>
        <taxon>Actinomycetota</taxon>
        <taxon>Actinomycetes</taxon>
        <taxon>Kitasatosporales</taxon>
        <taxon>Streptomycetaceae</taxon>
        <taxon>Streptomyces</taxon>
    </lineage>
</organism>
<keyword evidence="3" id="KW-1185">Reference proteome</keyword>
<proteinExistence type="predicted"/>
<protein>
    <submittedName>
        <fullName evidence="2">Uncharacterized protein</fullName>
    </submittedName>
</protein>
<keyword evidence="1" id="KW-1133">Transmembrane helix</keyword>
<keyword evidence="1" id="KW-0812">Transmembrane</keyword>
<reference evidence="2 3" key="1">
    <citation type="submission" date="2023-03" db="EMBL/GenBank/DDBJ databases">
        <title>Isolation and description of six Streptomyces strains from soil environments, able to metabolize different microbial glucans.</title>
        <authorList>
            <person name="Widen T."/>
            <person name="Larsbrink J."/>
        </authorList>
    </citation>
    <scope>NUCLEOTIDE SEQUENCE [LARGE SCALE GENOMIC DNA]</scope>
    <source>
        <strain evidence="2 3">Alt3</strain>
    </source>
</reference>
<dbReference type="Proteomes" id="UP001224433">
    <property type="component" value="Chromosome"/>
</dbReference>
<evidence type="ECO:0000313" key="3">
    <source>
        <dbReference type="Proteomes" id="UP001224433"/>
    </source>
</evidence>
<feature type="transmembrane region" description="Helical" evidence="1">
    <location>
        <begin position="51"/>
        <end position="72"/>
    </location>
</feature>
<sequence length="334" mass="37580">MTATPGRRGSDRFTDRLRLRRYAFLVVILLSLLLSVGLISFDHETSKAQQIGALGTGIAGSAVFALIISWLLDAEHDRFLQTQLSGQLETQQEAILSEFRKLNARYLPLRDYAPTQEYRGNRFNSDLTASLEASGSYTFRGASAKYVAPRVRRDGDRITRVRVVMIDPRSEEALSARAADRLSNPKYAGRTLQQIKDGLREETFSSLVSLHGICSRVRVEIGLSAAVSSVMRVEMFDSDVYVSIYNMDAGLRSHFPGTQRYSNESVVYMLQRLEGERVYDLCGKKLVFDRRTTDEQLLRALRLSGMSQADEGVLAAIRERNGRFEEAFIRDALS</sequence>
<evidence type="ECO:0000313" key="2">
    <source>
        <dbReference type="EMBL" id="WLQ68214.1"/>
    </source>
</evidence>